<evidence type="ECO:0000313" key="3">
    <source>
        <dbReference type="Proteomes" id="UP000030982"/>
    </source>
</evidence>
<evidence type="ECO:0000256" key="1">
    <source>
        <dbReference type="SAM" id="MobiDB-lite"/>
    </source>
</evidence>
<sequence>MTSSSGPEDANVEREEEQGGYGSPTPEQEAGGQAGGGQAGGEGAATGEEDDEDQGEHDVD</sequence>
<dbReference type="STRING" id="1338436.LK10_11570"/>
<accession>A0A0B2AGT0</accession>
<comment type="caution">
    <text evidence="2">The sequence shown here is derived from an EMBL/GenBank/DDBJ whole genome shotgun (WGS) entry which is preliminary data.</text>
</comment>
<organism evidence="2 3">
    <name type="scientific">Sinomonas humi</name>
    <dbReference type="NCBI Taxonomy" id="1338436"/>
    <lineage>
        <taxon>Bacteria</taxon>
        <taxon>Bacillati</taxon>
        <taxon>Actinomycetota</taxon>
        <taxon>Actinomycetes</taxon>
        <taxon>Micrococcales</taxon>
        <taxon>Micrococcaceae</taxon>
        <taxon>Sinomonas</taxon>
    </lineage>
</organism>
<reference evidence="2 3" key="1">
    <citation type="submission" date="2014-09" db="EMBL/GenBank/DDBJ databases">
        <title>Genome sequence of Sinomonas sp. MUSC 117.</title>
        <authorList>
            <person name="Lee L.-H."/>
        </authorList>
    </citation>
    <scope>NUCLEOTIDE SEQUENCE [LARGE SCALE GENOMIC DNA]</scope>
    <source>
        <strain evidence="2 3">MUSC 117</strain>
    </source>
</reference>
<feature type="region of interest" description="Disordered" evidence="1">
    <location>
        <begin position="1"/>
        <end position="60"/>
    </location>
</feature>
<dbReference type="RefSeq" id="WP_043123786.1">
    <property type="nucleotide sequence ID" value="NZ_JTDL01000113.1"/>
</dbReference>
<feature type="compositionally biased region" description="Acidic residues" evidence="1">
    <location>
        <begin position="47"/>
        <end position="60"/>
    </location>
</feature>
<evidence type="ECO:0000313" key="2">
    <source>
        <dbReference type="EMBL" id="KHL02797.1"/>
    </source>
</evidence>
<protein>
    <submittedName>
        <fullName evidence="2">Uncharacterized protein</fullName>
    </submittedName>
</protein>
<name>A0A0B2AGT0_9MICC</name>
<dbReference type="EMBL" id="JTDL01000113">
    <property type="protein sequence ID" value="KHL02797.1"/>
    <property type="molecule type" value="Genomic_DNA"/>
</dbReference>
<keyword evidence="3" id="KW-1185">Reference proteome</keyword>
<gene>
    <name evidence="2" type="ORF">LK10_11570</name>
</gene>
<dbReference type="Proteomes" id="UP000030982">
    <property type="component" value="Unassembled WGS sequence"/>
</dbReference>
<feature type="compositionally biased region" description="Gly residues" evidence="1">
    <location>
        <begin position="32"/>
        <end position="44"/>
    </location>
</feature>
<proteinExistence type="predicted"/>
<dbReference type="AlphaFoldDB" id="A0A0B2AGT0"/>